<dbReference type="InterPro" id="IPR036397">
    <property type="entry name" value="RNaseH_sf"/>
</dbReference>
<dbReference type="GO" id="GO:0003723">
    <property type="term" value="F:RNA binding"/>
    <property type="evidence" value="ECO:0007669"/>
    <property type="project" value="TreeGrafter"/>
</dbReference>
<dbReference type="CDD" id="cd13934">
    <property type="entry name" value="RNase_H_Dikarya_like"/>
    <property type="match status" value="1"/>
</dbReference>
<protein>
    <submittedName>
        <fullName evidence="7">Pre-mRNA-splicing factor cwc15</fullName>
    </submittedName>
</protein>
<evidence type="ECO:0000256" key="1">
    <source>
        <dbReference type="ARBA" id="ARBA00003777"/>
    </source>
</evidence>
<dbReference type="Pfam" id="PF04889">
    <property type="entry name" value="Cwf_Cwc_15"/>
    <property type="match status" value="1"/>
</dbReference>
<dbReference type="EMBL" id="PUHP01000980">
    <property type="protein sequence ID" value="TQN67210.1"/>
    <property type="molecule type" value="Genomic_DNA"/>
</dbReference>
<evidence type="ECO:0000256" key="3">
    <source>
        <dbReference type="ARBA" id="ARBA00022664"/>
    </source>
</evidence>
<reference evidence="7 8" key="1">
    <citation type="journal article" date="2019" name="Sci. Rep.">
        <title>Colletotrichum shisoi sp. nov., an anthracnose pathogen of Perilla frutescens in Japan: molecular phylogenetic, morphological and genomic evidence.</title>
        <authorList>
            <person name="Gan P."/>
            <person name="Tsushima A."/>
            <person name="Hiroyama R."/>
            <person name="Narusaka M."/>
            <person name="Takano Y."/>
            <person name="Narusaka Y."/>
            <person name="Kawaradani M."/>
            <person name="Damm U."/>
            <person name="Shirasu K."/>
        </authorList>
    </citation>
    <scope>NUCLEOTIDE SEQUENCE [LARGE SCALE GENOMIC DNA]</scope>
    <source>
        <strain evidence="7 8">PG-2018a</strain>
    </source>
</reference>
<sequence length="772" mass="87232">MTTAHRPTFDPARGKEALRGPAYHQRLLPAHTQLKFRQSGQGGDADDEAHDLRAELLAAEAAHYAKKNGGAPPPSAENDTDAPAGGVKRALESGSQADGEDFDAKRRRILEESRDVDASSDDDEEEDDDEDDSDEDSDDEEAELQREMEKIRRERAEKREREERERAKVEEEARERDIALGNPLLNKPDFNMKRRWDDDVVFKNQARGTEDKGKSKEFINDLLRSDFHKRFMSKSDNSDTEHTADEDLGVVKSAKPTPEAYVYDFRAVMPELAKPKAPNIVIEIPEKTEHSGTVFECLIYTDGACFDNGIFFKPTYIRDQSGSVAFKLEERCPDSKAYRHTSNRAELRAVIAALRYRAWQSEGFKSVVIATDPTYVVHGATNRDLWEAFLLDIEKLHDRGVHVRLWRIPRKFNHIADRAAKIAVAILMPTDNFADVFGDHVIMAMPEIDYMDLPNGKTITVCALHKQVVCGRCCLDLSFDVDSDGDNISSDDEEIFGTYGNLLIPRDVTFNQVANSKYGRRPAEDEGAAPSGEEEEDHGFFPGPIDFSRMAGAPDRTEPSGDVFPTVFQHPKNSSMRPQDLFPARTARFHNRYNRLEMLIYTDGACLENGAADARGGCSFIFGPRLERAPGRVAFKLEDRGPDGQVYRHTSNRAELRAAVGALRYRRWYGESFKSIVIATDSTYVVDGATDWARGWWRKGWRLSNGHPVKNRDLWKSLLLEAEKLHDNGMTVHFWRIPREWNHEADSAAKNAAQNDPPVDKFLHLIGVGTRF</sequence>
<evidence type="ECO:0000259" key="6">
    <source>
        <dbReference type="PROSITE" id="PS50879"/>
    </source>
</evidence>
<comment type="function">
    <text evidence="1">Involved in pre-mRNA splicing.</text>
</comment>
<feature type="compositionally biased region" description="Acidic residues" evidence="5">
    <location>
        <begin position="118"/>
        <end position="142"/>
    </location>
</feature>
<dbReference type="GO" id="GO:0004523">
    <property type="term" value="F:RNA-DNA hybrid ribonuclease activity"/>
    <property type="evidence" value="ECO:0007669"/>
    <property type="project" value="InterPro"/>
</dbReference>
<evidence type="ECO:0000313" key="8">
    <source>
        <dbReference type="Proteomes" id="UP000326340"/>
    </source>
</evidence>
<comment type="caution">
    <text evidence="7">The sequence shown here is derived from an EMBL/GenBank/DDBJ whole genome shotgun (WGS) entry which is preliminary data.</text>
</comment>
<gene>
    <name evidence="7" type="primary">Cwc15</name>
    <name evidence="7" type="ORF">CSHISOI_08231</name>
</gene>
<dbReference type="Pfam" id="PF00075">
    <property type="entry name" value="RNase_H"/>
    <property type="match status" value="2"/>
</dbReference>
<dbReference type="PROSITE" id="PS50879">
    <property type="entry name" value="RNASE_H_1"/>
    <property type="match status" value="2"/>
</dbReference>
<dbReference type="PANTHER" id="PTHR12718:SF2">
    <property type="entry name" value="SPLICEOSOME-ASSOCIATED PROTEIN CWC15 HOMOLOG"/>
    <property type="match status" value="1"/>
</dbReference>
<dbReference type="InterPro" id="IPR006973">
    <property type="entry name" value="Cwf_Cwc_15"/>
</dbReference>
<feature type="compositionally biased region" description="Basic and acidic residues" evidence="5">
    <location>
        <begin position="143"/>
        <end position="176"/>
    </location>
</feature>
<organism evidence="7 8">
    <name type="scientific">Colletotrichum shisoi</name>
    <dbReference type="NCBI Taxonomy" id="2078593"/>
    <lineage>
        <taxon>Eukaryota</taxon>
        <taxon>Fungi</taxon>
        <taxon>Dikarya</taxon>
        <taxon>Ascomycota</taxon>
        <taxon>Pezizomycotina</taxon>
        <taxon>Sordariomycetes</taxon>
        <taxon>Hypocreomycetidae</taxon>
        <taxon>Glomerellales</taxon>
        <taxon>Glomerellaceae</taxon>
        <taxon>Colletotrichum</taxon>
        <taxon>Colletotrichum destructivum species complex</taxon>
    </lineage>
</organism>
<evidence type="ECO:0000256" key="2">
    <source>
        <dbReference type="ARBA" id="ARBA00006644"/>
    </source>
</evidence>
<feature type="domain" description="RNase H type-1" evidence="6">
    <location>
        <begin position="293"/>
        <end position="425"/>
    </location>
</feature>
<evidence type="ECO:0000256" key="5">
    <source>
        <dbReference type="SAM" id="MobiDB-lite"/>
    </source>
</evidence>
<dbReference type="Proteomes" id="UP000326340">
    <property type="component" value="Unassembled WGS sequence"/>
</dbReference>
<evidence type="ECO:0000256" key="4">
    <source>
        <dbReference type="ARBA" id="ARBA00023187"/>
    </source>
</evidence>
<dbReference type="PANTHER" id="PTHR12718">
    <property type="entry name" value="CELL CYCLE CONTROL PROTEIN CWF15"/>
    <property type="match status" value="1"/>
</dbReference>
<dbReference type="OrthoDB" id="407198at2759"/>
<feature type="region of interest" description="Disordered" evidence="5">
    <location>
        <begin position="63"/>
        <end position="176"/>
    </location>
</feature>
<proteinExistence type="inferred from homology"/>
<feature type="region of interest" description="Disordered" evidence="5">
    <location>
        <begin position="515"/>
        <end position="537"/>
    </location>
</feature>
<feature type="non-terminal residue" evidence="7">
    <location>
        <position position="772"/>
    </location>
</feature>
<dbReference type="GO" id="GO:0071013">
    <property type="term" value="C:catalytic step 2 spliceosome"/>
    <property type="evidence" value="ECO:0007669"/>
    <property type="project" value="TreeGrafter"/>
</dbReference>
<dbReference type="InterPro" id="IPR012337">
    <property type="entry name" value="RNaseH-like_sf"/>
</dbReference>
<name>A0A5Q4BJS0_9PEZI</name>
<accession>A0A5Q4BJS0</accession>
<feature type="region of interest" description="Disordered" evidence="5">
    <location>
        <begin position="1"/>
        <end position="20"/>
    </location>
</feature>
<keyword evidence="8" id="KW-1185">Reference proteome</keyword>
<comment type="similarity">
    <text evidence="2">Belongs to the CWC15 family.</text>
</comment>
<feature type="domain" description="RNase H type-1" evidence="6">
    <location>
        <begin position="594"/>
        <end position="754"/>
    </location>
</feature>
<keyword evidence="4" id="KW-0508">mRNA splicing</keyword>
<dbReference type="AlphaFoldDB" id="A0A5Q4BJS0"/>
<dbReference type="InterPro" id="IPR002156">
    <property type="entry name" value="RNaseH_domain"/>
</dbReference>
<evidence type="ECO:0000313" key="7">
    <source>
        <dbReference type="EMBL" id="TQN67210.1"/>
    </source>
</evidence>
<dbReference type="Gene3D" id="3.30.420.10">
    <property type="entry name" value="Ribonuclease H-like superfamily/Ribonuclease H"/>
    <property type="match status" value="2"/>
</dbReference>
<keyword evidence="3" id="KW-0507">mRNA processing</keyword>
<dbReference type="SUPFAM" id="SSF53098">
    <property type="entry name" value="Ribonuclease H-like"/>
    <property type="match status" value="2"/>
</dbReference>
<dbReference type="GO" id="GO:0045292">
    <property type="term" value="P:mRNA cis splicing, via spliceosome"/>
    <property type="evidence" value="ECO:0007669"/>
    <property type="project" value="TreeGrafter"/>
</dbReference>